<gene>
    <name evidence="1" type="ORF">HMF7854_10925</name>
</gene>
<evidence type="ECO:0000313" key="1">
    <source>
        <dbReference type="EMBL" id="RST31290.1"/>
    </source>
</evidence>
<dbReference type="AlphaFoldDB" id="A0A3R9YJE6"/>
<name>A0A3R9YJE6_9SPHN</name>
<protein>
    <submittedName>
        <fullName evidence="1">DUF2382 domain-containing protein</fullName>
    </submittedName>
</protein>
<accession>A0A3R9YJE6</accession>
<proteinExistence type="predicted"/>
<keyword evidence="2" id="KW-1185">Reference proteome</keyword>
<evidence type="ECO:0000313" key="2">
    <source>
        <dbReference type="Proteomes" id="UP000274661"/>
    </source>
</evidence>
<comment type="caution">
    <text evidence="1">The sequence shown here is derived from an EMBL/GenBank/DDBJ whole genome shotgun (WGS) entry which is preliminary data.</text>
</comment>
<dbReference type="OrthoDB" id="7586109at2"/>
<sequence>MTIEPSGPHIAIVDEVLSLGRRIVDGRQVRVRTIVEEKPEVLHGTLTEGMIGIERVAVGAFVGEAPQQRQEGEVTITPLIGELSPTTCTAIEQAYAAVRSGHD</sequence>
<dbReference type="EMBL" id="RWJF01000001">
    <property type="protein sequence ID" value="RST31290.1"/>
    <property type="molecule type" value="Genomic_DNA"/>
</dbReference>
<dbReference type="Proteomes" id="UP000274661">
    <property type="component" value="Unassembled WGS sequence"/>
</dbReference>
<reference evidence="1 2" key="1">
    <citation type="submission" date="2018-12" db="EMBL/GenBank/DDBJ databases">
        <title>Sphingomonas sp. HMF7854 Genome sequencing and assembly.</title>
        <authorList>
            <person name="Cha I."/>
            <person name="Kang H."/>
            <person name="Kim H."/>
            <person name="Kang J."/>
            <person name="Joh K."/>
        </authorList>
    </citation>
    <scope>NUCLEOTIDE SEQUENCE [LARGE SCALE GENOMIC DNA]</scope>
    <source>
        <strain evidence="1 2">HMF7854</strain>
    </source>
</reference>
<organism evidence="1 2">
    <name type="scientific">Sphingomonas ginkgonis</name>
    <dbReference type="NCBI Taxonomy" id="2315330"/>
    <lineage>
        <taxon>Bacteria</taxon>
        <taxon>Pseudomonadati</taxon>
        <taxon>Pseudomonadota</taxon>
        <taxon>Alphaproteobacteria</taxon>
        <taxon>Sphingomonadales</taxon>
        <taxon>Sphingomonadaceae</taxon>
        <taxon>Sphingomonas</taxon>
    </lineage>
</organism>
<dbReference type="RefSeq" id="WP_126719117.1">
    <property type="nucleotide sequence ID" value="NZ_RWJF01000001.1"/>
</dbReference>